<evidence type="ECO:0000256" key="2">
    <source>
        <dbReference type="RuleBase" id="RU362097"/>
    </source>
</evidence>
<dbReference type="Gene3D" id="1.20.1600.10">
    <property type="entry name" value="Outer membrane efflux proteins (OEP)"/>
    <property type="match status" value="1"/>
</dbReference>
<protein>
    <submittedName>
        <fullName evidence="4">Efflux transporter outer membrane subunit</fullName>
    </submittedName>
</protein>
<feature type="chain" id="PRO_5044951140" evidence="2">
    <location>
        <begin position="26"/>
        <end position="513"/>
    </location>
</feature>
<evidence type="ECO:0000256" key="3">
    <source>
        <dbReference type="SAM" id="Coils"/>
    </source>
</evidence>
<keyword evidence="2" id="KW-0472">Membrane</keyword>
<dbReference type="InterPro" id="IPR010131">
    <property type="entry name" value="MdtP/NodT-like"/>
</dbReference>
<dbReference type="PROSITE" id="PS51257">
    <property type="entry name" value="PROKAR_LIPOPROTEIN"/>
    <property type="match status" value="1"/>
</dbReference>
<sequence>MPYPYHRFSSLRPAVALTAFGSALAACTVGPDYHAPDVAVPPHFSEAARPGASARDVDLERWWRSFDDPQLNDLVATALSEGLDMRMAASRIRRARYAAALARAQFLPQVNANAGATRMDFSKNAGFSSLAQLFGGEGGDGGGIALPGGGITTYSAGFDASWELDLFGGVKRSAEAARARLDAARWNSRDASVTLAAEVADSYLQLRTLQHREAILRDEAARQRRLSALQQHRAAVGLTPETDPIRQRAALSATEAAIEPVLVQERIQMHALALLLGKPPGALIDTLSAPNPTAATPPVVPPGLPSELLRRRPDVRAAERRLAAATADIGVAVADLYPKFSLTGAAQLISTSLSSLLESDSLQTRAAGQAVFPILDFGRGRGQVRLREEDREQAYIAYQQTVLTALKDVEDALARVAGEQRRRQRLTESLANAERAEHAAAARQRAGLADISAVLQAQASVLEQRNQLAQSDGALKQALASLYKALGGGWSEATLDRLDGMQRTPLDAPDQPS</sequence>
<keyword evidence="3" id="KW-0175">Coiled coil</keyword>
<evidence type="ECO:0000313" key="4">
    <source>
        <dbReference type="EMBL" id="WNO55069.1"/>
    </source>
</evidence>
<reference evidence="4 5" key="1">
    <citation type="submission" date="2023-09" db="EMBL/GenBank/DDBJ databases">
        <authorList>
            <person name="Rey-Velasco X."/>
        </authorList>
    </citation>
    <scope>NUCLEOTIDE SEQUENCE [LARGE SCALE GENOMIC DNA]</scope>
    <source>
        <strain evidence="4 5">W311</strain>
    </source>
</reference>
<proteinExistence type="inferred from homology"/>
<dbReference type="PANTHER" id="PTHR30203:SF25">
    <property type="entry name" value="OUTER MEMBRANE PROTEIN-RELATED"/>
    <property type="match status" value="1"/>
</dbReference>
<dbReference type="EMBL" id="CP135076">
    <property type="protein sequence ID" value="WNO55069.1"/>
    <property type="molecule type" value="Genomic_DNA"/>
</dbReference>
<feature type="signal peptide" evidence="2">
    <location>
        <begin position="1"/>
        <end position="25"/>
    </location>
</feature>
<dbReference type="InterPro" id="IPR003423">
    <property type="entry name" value="OMP_efflux"/>
</dbReference>
<dbReference type="Gene3D" id="2.20.200.10">
    <property type="entry name" value="Outer membrane efflux proteins (OEP)"/>
    <property type="match status" value="1"/>
</dbReference>
<keyword evidence="2" id="KW-0732">Signal</keyword>
<comment type="similarity">
    <text evidence="1 2">Belongs to the outer membrane factor (OMF) (TC 1.B.17) family.</text>
</comment>
<dbReference type="Proteomes" id="UP001302249">
    <property type="component" value="Chromosome"/>
</dbReference>
<keyword evidence="2" id="KW-0812">Transmembrane</keyword>
<keyword evidence="2" id="KW-0564">Palmitate</keyword>
<feature type="coiled-coil region" evidence="3">
    <location>
        <begin position="409"/>
        <end position="436"/>
    </location>
</feature>
<dbReference type="NCBIfam" id="TIGR01845">
    <property type="entry name" value="outer_NodT"/>
    <property type="match status" value="1"/>
</dbReference>
<keyword evidence="5" id="KW-1185">Reference proteome</keyword>
<name>A0ABZ0BCQ8_9SPHN</name>
<keyword evidence="2" id="KW-1134">Transmembrane beta strand</keyword>
<evidence type="ECO:0000256" key="1">
    <source>
        <dbReference type="ARBA" id="ARBA00007613"/>
    </source>
</evidence>
<comment type="subcellular location">
    <subcellularLocation>
        <location evidence="2">Cell membrane</location>
        <topology evidence="2">Lipid-anchor</topology>
    </subcellularLocation>
</comment>
<dbReference type="Pfam" id="PF02321">
    <property type="entry name" value="OEP"/>
    <property type="match status" value="2"/>
</dbReference>
<dbReference type="RefSeq" id="WP_313918241.1">
    <property type="nucleotide sequence ID" value="NZ_CP135076.1"/>
</dbReference>
<accession>A0ABZ0BCQ8</accession>
<dbReference type="PANTHER" id="PTHR30203">
    <property type="entry name" value="OUTER MEMBRANE CATION EFFLUX PROTEIN"/>
    <property type="match status" value="1"/>
</dbReference>
<keyword evidence="2" id="KW-0449">Lipoprotein</keyword>
<gene>
    <name evidence="4" type="ORF">RPR59_07450</name>
</gene>
<dbReference type="SUPFAM" id="SSF56954">
    <property type="entry name" value="Outer membrane efflux proteins (OEP)"/>
    <property type="match status" value="1"/>
</dbReference>
<evidence type="ECO:0000313" key="5">
    <source>
        <dbReference type="Proteomes" id="UP001302249"/>
    </source>
</evidence>
<organism evidence="4 5">
    <name type="scientific">Stakelama saccharophila</name>
    <dbReference type="NCBI Taxonomy" id="3075605"/>
    <lineage>
        <taxon>Bacteria</taxon>
        <taxon>Pseudomonadati</taxon>
        <taxon>Pseudomonadota</taxon>
        <taxon>Alphaproteobacteria</taxon>
        <taxon>Sphingomonadales</taxon>
        <taxon>Sphingomonadaceae</taxon>
        <taxon>Stakelama</taxon>
    </lineage>
</organism>